<dbReference type="PANTHER" id="PTHR34986:SF1">
    <property type="entry name" value="PROTEIN YIAL"/>
    <property type="match status" value="1"/>
</dbReference>
<dbReference type="RefSeq" id="WP_345584194.1">
    <property type="nucleotide sequence ID" value="NZ_BAABLV010000043.1"/>
</dbReference>
<dbReference type="Gene3D" id="2.60.120.370">
    <property type="entry name" value="YhcH/YjgK/YiaL"/>
    <property type="match status" value="1"/>
</dbReference>
<evidence type="ECO:0000313" key="1">
    <source>
        <dbReference type="EMBL" id="GAA4907924.1"/>
    </source>
</evidence>
<dbReference type="PANTHER" id="PTHR34986">
    <property type="entry name" value="EVOLVED BETA-GALACTOSIDASE SUBUNIT BETA"/>
    <property type="match status" value="1"/>
</dbReference>
<comment type="caution">
    <text evidence="1">The sequence shown here is derived from an EMBL/GenBank/DDBJ whole genome shotgun (WGS) entry which is preliminary data.</text>
</comment>
<dbReference type="InterPro" id="IPR037012">
    <property type="entry name" value="NanQ/TabA/YiaL_sf"/>
</dbReference>
<sequence length="150" mass="16209">MIIDTLDQRDRYADIPGLATILDTIIGLGTDVEPGQIDLEEEVGAVNIFSYDAADPEVKTQFEAHRVFADVHVVLQGEEVIKLAALDALTPATEFDEETDFGLHEGPATVTVTLKPGWFVVAFPSDAHLPGVWSEGPSRVLKAVGKLRVA</sequence>
<dbReference type="EMBL" id="BAABLV010000043">
    <property type="protein sequence ID" value="GAA4907924.1"/>
    <property type="molecule type" value="Genomic_DNA"/>
</dbReference>
<keyword evidence="2" id="KW-1185">Reference proteome</keyword>
<accession>A0ABP9FMS4</accession>
<gene>
    <name evidence="1" type="ORF">GCM10025789_29300</name>
</gene>
<dbReference type="NCBIfam" id="TIGR00022">
    <property type="entry name" value="YhcH/YjgK/YiaL family protein"/>
    <property type="match status" value="1"/>
</dbReference>
<protein>
    <submittedName>
        <fullName evidence="1">YhcH/YjgK/YiaL family protein</fullName>
    </submittedName>
</protein>
<dbReference type="Pfam" id="PF04074">
    <property type="entry name" value="DUF386"/>
    <property type="match status" value="1"/>
</dbReference>
<reference evidence="2" key="1">
    <citation type="journal article" date="2019" name="Int. J. Syst. Evol. Microbiol.">
        <title>The Global Catalogue of Microorganisms (GCM) 10K type strain sequencing project: providing services to taxonomists for standard genome sequencing and annotation.</title>
        <authorList>
            <consortium name="The Broad Institute Genomics Platform"/>
            <consortium name="The Broad Institute Genome Sequencing Center for Infectious Disease"/>
            <person name="Wu L."/>
            <person name="Ma J."/>
        </authorList>
    </citation>
    <scope>NUCLEOTIDE SEQUENCE [LARGE SCALE GENOMIC DNA]</scope>
    <source>
        <strain evidence="2">JCM 19125</strain>
    </source>
</reference>
<dbReference type="InterPro" id="IPR004375">
    <property type="entry name" value="NanQ/TabA/YiaL"/>
</dbReference>
<evidence type="ECO:0000313" key="2">
    <source>
        <dbReference type="Proteomes" id="UP001501521"/>
    </source>
</evidence>
<dbReference type="Proteomes" id="UP001501521">
    <property type="component" value="Unassembled WGS sequence"/>
</dbReference>
<dbReference type="SUPFAM" id="SSF51197">
    <property type="entry name" value="Clavaminate synthase-like"/>
    <property type="match status" value="1"/>
</dbReference>
<proteinExistence type="predicted"/>
<organism evidence="1 2">
    <name type="scientific">Tessaracoccus lubricantis</name>
    <dbReference type="NCBI Taxonomy" id="545543"/>
    <lineage>
        <taxon>Bacteria</taxon>
        <taxon>Bacillati</taxon>
        <taxon>Actinomycetota</taxon>
        <taxon>Actinomycetes</taxon>
        <taxon>Propionibacteriales</taxon>
        <taxon>Propionibacteriaceae</taxon>
        <taxon>Tessaracoccus</taxon>
    </lineage>
</organism>
<name>A0ABP9FMS4_9ACTN</name>